<reference evidence="2 3" key="1">
    <citation type="submission" date="2019-07" db="EMBL/GenBank/DDBJ databases">
        <title>Complete Genome Sequence of Leptotrichia goodfellowii Strain JCM 16774.</title>
        <authorList>
            <person name="Watanabe S."/>
            <person name="Cui L."/>
        </authorList>
    </citation>
    <scope>NUCLEOTIDE SEQUENCE [LARGE SCALE GENOMIC DNA]</scope>
    <source>
        <strain evidence="2 3">JCM16774</strain>
    </source>
</reference>
<dbReference type="KEGG" id="lgo:JCM16774_1956"/>
<dbReference type="Pfam" id="PF01478">
    <property type="entry name" value="Peptidase_A24"/>
    <property type="match status" value="1"/>
</dbReference>
<name>A0A510JCI2_9FUSO</name>
<dbReference type="Proteomes" id="UP000321606">
    <property type="component" value="Chromosome"/>
</dbReference>
<dbReference type="InterPro" id="IPR000045">
    <property type="entry name" value="Prepilin_IV_endopep_pep"/>
</dbReference>
<dbReference type="OrthoDB" id="81854at2"/>
<sequence>MYVTLLNIIEYVSLAYIFIIDIKRKIIPERGFLILLAMGFLKALYFNYLTEWYLGICAFSMPLLFLYIVEDYVKKELIGFGDIKLMMAVGGLLRYENISETVRFYIFLYILGGIFSIFLSAYLKIRKKKTEYIAFGPFIIMTYIVFGYLNII</sequence>
<dbReference type="AlphaFoldDB" id="A0A510JCI2"/>
<gene>
    <name evidence="2" type="ORF">JCM16774_1956</name>
</gene>
<accession>A0A510JCI2</accession>
<dbReference type="EMBL" id="AP019822">
    <property type="protein sequence ID" value="BBM37010.1"/>
    <property type="molecule type" value="Genomic_DNA"/>
</dbReference>
<evidence type="ECO:0000259" key="1">
    <source>
        <dbReference type="Pfam" id="PF01478"/>
    </source>
</evidence>
<feature type="domain" description="Prepilin type IV endopeptidase peptidase" evidence="1">
    <location>
        <begin position="11"/>
        <end position="115"/>
    </location>
</feature>
<evidence type="ECO:0000313" key="3">
    <source>
        <dbReference type="Proteomes" id="UP000321606"/>
    </source>
</evidence>
<proteinExistence type="predicted"/>
<organism evidence="2 3">
    <name type="scientific">Pseudoleptotrichia goodfellowii</name>
    <dbReference type="NCBI Taxonomy" id="157692"/>
    <lineage>
        <taxon>Bacteria</taxon>
        <taxon>Fusobacteriati</taxon>
        <taxon>Fusobacteriota</taxon>
        <taxon>Fusobacteriia</taxon>
        <taxon>Fusobacteriales</taxon>
        <taxon>Leptotrichiaceae</taxon>
        <taxon>Pseudoleptotrichia</taxon>
    </lineage>
</organism>
<dbReference type="GO" id="GO:0004190">
    <property type="term" value="F:aspartic-type endopeptidase activity"/>
    <property type="evidence" value="ECO:0007669"/>
    <property type="project" value="InterPro"/>
</dbReference>
<dbReference type="GO" id="GO:0016020">
    <property type="term" value="C:membrane"/>
    <property type="evidence" value="ECO:0007669"/>
    <property type="project" value="InterPro"/>
</dbReference>
<dbReference type="STRING" id="714315.GCA_000516535_01963"/>
<protein>
    <submittedName>
        <fullName evidence="2">Peptidase, A24 family</fullName>
    </submittedName>
</protein>
<dbReference type="Gene3D" id="1.20.120.1220">
    <property type="match status" value="1"/>
</dbReference>
<evidence type="ECO:0000313" key="2">
    <source>
        <dbReference type="EMBL" id="BBM37010.1"/>
    </source>
</evidence>